<comment type="similarity">
    <text evidence="1">Belongs to the glycosyl hydrolase 38 family.</text>
</comment>
<sequence>MSYNVPNHDPKYVEYQPLYEKKLNQLLGSNGPYKNESLLKFMTYKTFKAINKDDQHIVHGHYYQVDYNKEDPVDPENRPAWKPLIKKVNEEKLWKEIYANQPFGPSWTTTWFKVSLNIPKDLLKKYNEKRWVFQFDCQNEGLVIVEKKSKQQTVYMPVTAFSGNNERTDYIINIEDFDNDFKHTFYIECGNNGMFGNGVGQIDPPTDNKWFHLQKFDLIVPDWDARHLYYEFMQCKDLCLKLPNESYFKHYIRKTCLEIMDIFDSKDRYSVVKCRQYFEEKLLPKLNDYNEEPEFPAMYAFGNCHIDLSWLWPFAETKRKVVRSWASQIKFIEEYPEYQFVISQAQSVKWLKDAHPEFFNILLQHPNQFLIAGGSWVENDTNLPSGEGLCRQLFFGQRWFYNNFSKRISQTMWLPDSFGYSAALPQIGKLSQCNYFVTQKLSWNNINKFPHTTFFWQGIDGSEVLTHCPPADTYTSDCSVDDILKVVKNGKSKDIEGGSLYLFGKGDGGGGPTEEQIEKLRVTRKVHNKVGSEIPSISMSNKNSPEGFFENILKLNEGKHNIPSYIGELYLEFHRGTYTTQALIKKLMRKSETLLVELEKLATYVSLKVDDYSYPYNEINSLWEDVLLCQFHDVLPGSAIEMNYKYESQKMLKEVSVKAWEMYTSLSKKVDMKCDKFNQLDVSIHNQPCVVDDSDYYTIWSDALTVKVCKKTGNVTSIKNSSNNKEYIDMKTGKNKVGANQFVIFDDKPDNWQAWDTEIYNIEDYRYVDKLLSISLDDNTSTITSVFDLEDGCFLTCKMILENDIIKYNVKVKNWNKENKFLKVEFPVNIHNPVCSYDIQFGNKKIDTVFYKFEVCHHKYADLSEATNGVSIINDCKYGFATLGNLMKLSLLRSPKRPDEHADMGDHEFNYAIYPHSDSLSMKTINKSIEFNKYASNTFDIEGKLLTLSPLFKSQEHNFNMRISSIKRAEDDSKDSDYSILTKDVKSSKSIVVRVYDPLGGEISGVARIGRNLSISRVVLVDNLEMPIEEAEEVEVIEDKEFLINLRAFEIKIFRVYLA</sequence>
<dbReference type="PANTHER" id="PTHR46017">
    <property type="entry name" value="ALPHA-MANNOSIDASE 2C1"/>
    <property type="match status" value="1"/>
</dbReference>
<evidence type="ECO:0000259" key="5">
    <source>
        <dbReference type="SMART" id="SM00872"/>
    </source>
</evidence>
<reference evidence="7" key="1">
    <citation type="journal article" date="2016" name="Genome Announc.">
        <title>Genome sequences of three species of Hanseniaspora isolated from spontaneous wine fermentations.</title>
        <authorList>
            <person name="Sternes P.R."/>
            <person name="Lee D."/>
            <person name="Kutyna D.R."/>
            <person name="Borneman A.R."/>
        </authorList>
    </citation>
    <scope>NUCLEOTIDE SEQUENCE [LARGE SCALE GENOMIC DNA]</scope>
    <source>
        <strain evidence="7">AWRI3578</strain>
    </source>
</reference>
<dbReference type="InterPro" id="IPR011013">
    <property type="entry name" value="Gal_mutarotase_sf_dom"/>
</dbReference>
<comment type="caution">
    <text evidence="6">The sequence shown here is derived from an EMBL/GenBank/DDBJ whole genome shotgun (WGS) entry which is preliminary data.</text>
</comment>
<dbReference type="GO" id="GO:0009313">
    <property type="term" value="P:oligosaccharide catabolic process"/>
    <property type="evidence" value="ECO:0007669"/>
    <property type="project" value="TreeGrafter"/>
</dbReference>
<dbReference type="InterPro" id="IPR027291">
    <property type="entry name" value="Glyco_hydro_38_N_sf"/>
</dbReference>
<evidence type="ECO:0000313" key="7">
    <source>
        <dbReference type="Proteomes" id="UP000095605"/>
    </source>
</evidence>
<keyword evidence="4" id="KW-0326">Glycosidase</keyword>
<dbReference type="InterPro" id="IPR015341">
    <property type="entry name" value="Glyco_hydro_38_cen"/>
</dbReference>
<evidence type="ECO:0000256" key="4">
    <source>
        <dbReference type="ARBA" id="ARBA00023295"/>
    </source>
</evidence>
<dbReference type="Gene3D" id="3.20.110.10">
    <property type="entry name" value="Glycoside hydrolase 38, N terminal domain"/>
    <property type="match status" value="1"/>
</dbReference>
<dbReference type="SMART" id="SM00872">
    <property type="entry name" value="Alpha-mann_mid"/>
    <property type="match status" value="1"/>
</dbReference>
<dbReference type="Pfam" id="PF01074">
    <property type="entry name" value="Glyco_hydro_38N"/>
    <property type="match status" value="1"/>
</dbReference>
<dbReference type="Pfam" id="PF09261">
    <property type="entry name" value="Alpha-mann_mid"/>
    <property type="match status" value="1"/>
</dbReference>
<evidence type="ECO:0000313" key="6">
    <source>
        <dbReference type="EMBL" id="OEJ81398.1"/>
    </source>
</evidence>
<dbReference type="AlphaFoldDB" id="A0A1E5R3E6"/>
<dbReference type="GO" id="GO:0004559">
    <property type="term" value="F:alpha-mannosidase activity"/>
    <property type="evidence" value="ECO:0007669"/>
    <property type="project" value="InterPro"/>
</dbReference>
<evidence type="ECO:0000256" key="3">
    <source>
        <dbReference type="ARBA" id="ARBA00022801"/>
    </source>
</evidence>
<dbReference type="Gene3D" id="1.20.1270.50">
    <property type="entry name" value="Glycoside hydrolase family 38, central domain"/>
    <property type="match status" value="1"/>
</dbReference>
<dbReference type="FunFam" id="1.20.1270.50:FF:000004">
    <property type="entry name" value="alpha-mannosidase 2C1 isoform X1"/>
    <property type="match status" value="1"/>
</dbReference>
<protein>
    <submittedName>
        <fullName evidence="6">Alpha-mannosidase</fullName>
    </submittedName>
</protein>
<dbReference type="SUPFAM" id="SSF88713">
    <property type="entry name" value="Glycoside hydrolase/deacetylase"/>
    <property type="match status" value="1"/>
</dbReference>
<dbReference type="OrthoDB" id="10261055at2759"/>
<dbReference type="InterPro" id="IPR054723">
    <property type="entry name" value="Ams1-like_N"/>
</dbReference>
<dbReference type="GO" id="GO:0006013">
    <property type="term" value="P:mannose metabolic process"/>
    <property type="evidence" value="ECO:0007669"/>
    <property type="project" value="InterPro"/>
</dbReference>
<keyword evidence="7" id="KW-1185">Reference proteome</keyword>
<dbReference type="GO" id="GO:0030246">
    <property type="term" value="F:carbohydrate binding"/>
    <property type="evidence" value="ECO:0007669"/>
    <property type="project" value="InterPro"/>
</dbReference>
<dbReference type="Pfam" id="PF07748">
    <property type="entry name" value="Glyco_hydro_38C"/>
    <property type="match status" value="1"/>
</dbReference>
<name>A0A1E5R3E6_9ASCO</name>
<proteinExistence type="inferred from homology"/>
<dbReference type="Gene3D" id="2.70.98.30">
    <property type="entry name" value="Golgi alpha-mannosidase II, domain 4"/>
    <property type="match status" value="1"/>
</dbReference>
<keyword evidence="3" id="KW-0378">Hydrolase</keyword>
<dbReference type="InterPro" id="IPR037094">
    <property type="entry name" value="Glyco_hydro_38_cen_sf"/>
</dbReference>
<dbReference type="Proteomes" id="UP000095605">
    <property type="component" value="Unassembled WGS sequence"/>
</dbReference>
<gene>
    <name evidence="6" type="ORF">AWRI3578_g3860</name>
</gene>
<keyword evidence="2" id="KW-0479">Metal-binding</keyword>
<dbReference type="PANTHER" id="PTHR46017:SF1">
    <property type="entry name" value="ALPHA-MANNOSIDASE 2C1"/>
    <property type="match status" value="1"/>
</dbReference>
<organism evidence="6 7">
    <name type="scientific">Hanseniaspora opuntiae</name>
    <dbReference type="NCBI Taxonomy" id="211096"/>
    <lineage>
        <taxon>Eukaryota</taxon>
        <taxon>Fungi</taxon>
        <taxon>Dikarya</taxon>
        <taxon>Ascomycota</taxon>
        <taxon>Saccharomycotina</taxon>
        <taxon>Saccharomycetes</taxon>
        <taxon>Saccharomycodales</taxon>
        <taxon>Saccharomycodaceae</taxon>
        <taxon>Hanseniaspora</taxon>
    </lineage>
</organism>
<dbReference type="InterPro" id="IPR011330">
    <property type="entry name" value="Glyco_hydro/deAcase_b/a-brl"/>
</dbReference>
<dbReference type="InterPro" id="IPR028995">
    <property type="entry name" value="Glyco_hydro_57/38_cen_sf"/>
</dbReference>
<accession>A0A1E5R3E6</accession>
<dbReference type="FunFam" id="3.20.110.10:FF:000002">
    <property type="entry name" value="alpha-mannosidase 2C1 isoform X1"/>
    <property type="match status" value="1"/>
</dbReference>
<dbReference type="Pfam" id="PF22907">
    <property type="entry name" value="Ams1-like_1st"/>
    <property type="match status" value="1"/>
</dbReference>
<dbReference type="InterPro" id="IPR000602">
    <property type="entry name" value="Glyco_hydro_38_N"/>
</dbReference>
<dbReference type="InterPro" id="IPR011682">
    <property type="entry name" value="Glyco_hydro_38_C"/>
</dbReference>
<feature type="domain" description="Glycoside hydrolase family 38 central" evidence="5">
    <location>
        <begin position="572"/>
        <end position="651"/>
    </location>
</feature>
<dbReference type="GO" id="GO:0000329">
    <property type="term" value="C:fungal-type vacuole membrane"/>
    <property type="evidence" value="ECO:0007669"/>
    <property type="project" value="TreeGrafter"/>
</dbReference>
<evidence type="ECO:0000256" key="1">
    <source>
        <dbReference type="ARBA" id="ARBA00009792"/>
    </source>
</evidence>
<dbReference type="GO" id="GO:0046872">
    <property type="term" value="F:metal ion binding"/>
    <property type="evidence" value="ECO:0007669"/>
    <property type="project" value="UniProtKB-KW"/>
</dbReference>
<dbReference type="EMBL" id="LPNL01000009">
    <property type="protein sequence ID" value="OEJ81398.1"/>
    <property type="molecule type" value="Genomic_DNA"/>
</dbReference>
<dbReference type="SUPFAM" id="SSF88688">
    <property type="entry name" value="Families 57/38 glycoside transferase middle domain"/>
    <property type="match status" value="1"/>
</dbReference>
<evidence type="ECO:0000256" key="2">
    <source>
        <dbReference type="ARBA" id="ARBA00022723"/>
    </source>
</evidence>
<dbReference type="SUPFAM" id="SSF74650">
    <property type="entry name" value="Galactose mutarotase-like"/>
    <property type="match status" value="1"/>
</dbReference>